<dbReference type="AlphaFoldDB" id="A0A517NCC2"/>
<accession>A0A517NCC2</accession>
<name>A0A517NCC2_9BACT</name>
<dbReference type="Proteomes" id="UP000318538">
    <property type="component" value="Chromosome"/>
</dbReference>
<evidence type="ECO:0000256" key="1">
    <source>
        <dbReference type="SAM" id="MobiDB-lite"/>
    </source>
</evidence>
<sequence>MEQSVLLSAARSVGYWSAESANAGQSPPSSTTRRTRYQQVPTQQSAALHPSNGMMRDHRRATEQFARFTALRDLRSRE</sequence>
<keyword evidence="3" id="KW-1185">Reference proteome</keyword>
<feature type="compositionally biased region" description="Polar residues" evidence="1">
    <location>
        <begin position="19"/>
        <end position="46"/>
    </location>
</feature>
<proteinExistence type="predicted"/>
<protein>
    <submittedName>
        <fullName evidence="2">Uncharacterized protein</fullName>
    </submittedName>
</protein>
<gene>
    <name evidence="2" type="ORF">K227x_30820</name>
</gene>
<dbReference type="KEGG" id="rlc:K227x_30820"/>
<reference evidence="2 3" key="1">
    <citation type="submission" date="2019-02" db="EMBL/GenBank/DDBJ databases">
        <title>Deep-cultivation of Planctomycetes and their phenomic and genomic characterization uncovers novel biology.</title>
        <authorList>
            <person name="Wiegand S."/>
            <person name="Jogler M."/>
            <person name="Boedeker C."/>
            <person name="Pinto D."/>
            <person name="Vollmers J."/>
            <person name="Rivas-Marin E."/>
            <person name="Kohn T."/>
            <person name="Peeters S.H."/>
            <person name="Heuer A."/>
            <person name="Rast P."/>
            <person name="Oberbeckmann S."/>
            <person name="Bunk B."/>
            <person name="Jeske O."/>
            <person name="Meyerdierks A."/>
            <person name="Storesund J.E."/>
            <person name="Kallscheuer N."/>
            <person name="Luecker S."/>
            <person name="Lage O.M."/>
            <person name="Pohl T."/>
            <person name="Merkel B.J."/>
            <person name="Hornburger P."/>
            <person name="Mueller R.-W."/>
            <person name="Bruemmer F."/>
            <person name="Labrenz M."/>
            <person name="Spormann A.M."/>
            <person name="Op den Camp H."/>
            <person name="Overmann J."/>
            <person name="Amann R."/>
            <person name="Jetten M.S.M."/>
            <person name="Mascher T."/>
            <person name="Medema M.H."/>
            <person name="Devos D.P."/>
            <person name="Kaster A.-K."/>
            <person name="Ovreas L."/>
            <person name="Rohde M."/>
            <person name="Galperin M.Y."/>
            <person name="Jogler C."/>
        </authorList>
    </citation>
    <scope>NUCLEOTIDE SEQUENCE [LARGE SCALE GENOMIC DNA]</scope>
    <source>
        <strain evidence="2 3">K22_7</strain>
    </source>
</reference>
<evidence type="ECO:0000313" key="3">
    <source>
        <dbReference type="Proteomes" id="UP000318538"/>
    </source>
</evidence>
<dbReference type="EMBL" id="CP036525">
    <property type="protein sequence ID" value="QDT04688.1"/>
    <property type="molecule type" value="Genomic_DNA"/>
</dbReference>
<evidence type="ECO:0000313" key="2">
    <source>
        <dbReference type="EMBL" id="QDT04688.1"/>
    </source>
</evidence>
<feature type="region of interest" description="Disordered" evidence="1">
    <location>
        <begin position="17"/>
        <end position="56"/>
    </location>
</feature>
<organism evidence="2 3">
    <name type="scientific">Rubripirellula lacrimiformis</name>
    <dbReference type="NCBI Taxonomy" id="1930273"/>
    <lineage>
        <taxon>Bacteria</taxon>
        <taxon>Pseudomonadati</taxon>
        <taxon>Planctomycetota</taxon>
        <taxon>Planctomycetia</taxon>
        <taxon>Pirellulales</taxon>
        <taxon>Pirellulaceae</taxon>
        <taxon>Rubripirellula</taxon>
    </lineage>
</organism>